<keyword evidence="9" id="KW-0175">Coiled coil</keyword>
<dbReference type="GO" id="GO:0001216">
    <property type="term" value="F:DNA-binding transcription activator activity"/>
    <property type="evidence" value="ECO:0007669"/>
    <property type="project" value="InterPro"/>
</dbReference>
<dbReference type="Gene3D" id="1.10.10.1330">
    <property type="entry name" value="RNA polymerase sigma-54 factor, core-binding domain"/>
    <property type="match status" value="1"/>
</dbReference>
<dbReference type="Pfam" id="PF04552">
    <property type="entry name" value="Sigma54_DBD"/>
    <property type="match status" value="1"/>
</dbReference>
<dbReference type="PROSITE" id="PS00717">
    <property type="entry name" value="SIGMA54_1"/>
    <property type="match status" value="1"/>
</dbReference>
<keyword evidence="3" id="KW-0808">Transferase</keyword>
<evidence type="ECO:0000313" key="12">
    <source>
        <dbReference type="EMBL" id="RKX69918.1"/>
    </source>
</evidence>
<dbReference type="NCBIfam" id="TIGR02395">
    <property type="entry name" value="rpoN_sigma"/>
    <property type="match status" value="1"/>
</dbReference>
<dbReference type="EMBL" id="QNBE01000060">
    <property type="protein sequence ID" value="RKX69918.1"/>
    <property type="molecule type" value="Genomic_DNA"/>
</dbReference>
<evidence type="ECO:0000259" key="11">
    <source>
        <dbReference type="Pfam" id="PF04963"/>
    </source>
</evidence>
<dbReference type="PRINTS" id="PR00045">
    <property type="entry name" value="SIGMA54FCT"/>
</dbReference>
<dbReference type="PANTHER" id="PTHR32248">
    <property type="entry name" value="RNA POLYMERASE SIGMA-54 FACTOR"/>
    <property type="match status" value="1"/>
</dbReference>
<evidence type="ECO:0000256" key="7">
    <source>
        <dbReference type="ARBA" id="ARBA00023125"/>
    </source>
</evidence>
<dbReference type="Gene3D" id="1.10.10.60">
    <property type="entry name" value="Homeodomain-like"/>
    <property type="match status" value="1"/>
</dbReference>
<evidence type="ECO:0000256" key="6">
    <source>
        <dbReference type="ARBA" id="ARBA00023082"/>
    </source>
</evidence>
<name>A0A660SGK1_UNCW3</name>
<reference evidence="12 13" key="1">
    <citation type="submission" date="2018-06" db="EMBL/GenBank/DDBJ databases">
        <title>Extensive metabolic versatility and redundancy in microbially diverse, dynamic hydrothermal sediments.</title>
        <authorList>
            <person name="Dombrowski N."/>
            <person name="Teske A."/>
            <person name="Baker B.J."/>
        </authorList>
    </citation>
    <scope>NUCLEOTIDE SEQUENCE [LARGE SCALE GENOMIC DNA]</scope>
    <source>
        <strain evidence="12">B36_G15</strain>
    </source>
</reference>
<gene>
    <name evidence="12" type="primary">rpoN</name>
    <name evidence="12" type="ORF">DRP53_06710</name>
</gene>
<protein>
    <submittedName>
        <fullName evidence="12">RNA polymerase sigma-54 factor</fullName>
    </submittedName>
</protein>
<evidence type="ECO:0000256" key="3">
    <source>
        <dbReference type="ARBA" id="ARBA00022679"/>
    </source>
</evidence>
<keyword evidence="6" id="KW-0731">Sigma factor</keyword>
<keyword evidence="5" id="KW-0805">Transcription regulation</keyword>
<feature type="coiled-coil region" evidence="9">
    <location>
        <begin position="260"/>
        <end position="304"/>
    </location>
</feature>
<dbReference type="GO" id="GO:0006352">
    <property type="term" value="P:DNA-templated transcription initiation"/>
    <property type="evidence" value="ECO:0007669"/>
    <property type="project" value="InterPro"/>
</dbReference>
<dbReference type="PIRSF" id="PIRSF000774">
    <property type="entry name" value="RpoN"/>
    <property type="match status" value="1"/>
</dbReference>
<dbReference type="InterPro" id="IPR007634">
    <property type="entry name" value="RNA_pol_sigma_54_DNA-bd"/>
</dbReference>
<evidence type="ECO:0000256" key="8">
    <source>
        <dbReference type="ARBA" id="ARBA00023163"/>
    </source>
</evidence>
<accession>A0A660SGK1</accession>
<evidence type="ECO:0000259" key="10">
    <source>
        <dbReference type="Pfam" id="PF04552"/>
    </source>
</evidence>
<dbReference type="PROSITE" id="PS50044">
    <property type="entry name" value="SIGMA54_3"/>
    <property type="match status" value="1"/>
</dbReference>
<dbReference type="GO" id="GO:0016987">
    <property type="term" value="F:sigma factor activity"/>
    <property type="evidence" value="ECO:0007669"/>
    <property type="project" value="UniProtKB-KW"/>
</dbReference>
<dbReference type="AlphaFoldDB" id="A0A660SGK1"/>
<evidence type="ECO:0000313" key="13">
    <source>
        <dbReference type="Proteomes" id="UP000268469"/>
    </source>
</evidence>
<dbReference type="PROSITE" id="PS00718">
    <property type="entry name" value="SIGMA54_2"/>
    <property type="match status" value="1"/>
</dbReference>
<dbReference type="Proteomes" id="UP000268469">
    <property type="component" value="Unassembled WGS sequence"/>
</dbReference>
<evidence type="ECO:0000256" key="1">
    <source>
        <dbReference type="ARBA" id="ARBA00008798"/>
    </source>
</evidence>
<evidence type="ECO:0000256" key="5">
    <source>
        <dbReference type="ARBA" id="ARBA00023015"/>
    </source>
</evidence>
<dbReference type="GO" id="GO:0000428">
    <property type="term" value="C:DNA-directed RNA polymerase complex"/>
    <property type="evidence" value="ECO:0007669"/>
    <property type="project" value="UniProtKB-KW"/>
</dbReference>
<comment type="caution">
    <text evidence="12">The sequence shown here is derived from an EMBL/GenBank/DDBJ whole genome shotgun (WGS) entry which is preliminary data.</text>
</comment>
<dbReference type="Pfam" id="PF00309">
    <property type="entry name" value="Sigma54_AID"/>
    <property type="match status" value="1"/>
</dbReference>
<comment type="similarity">
    <text evidence="1">Belongs to the sigma-54 factor family.</text>
</comment>
<feature type="domain" description="RNA polymerase sigma factor 54 core-binding" evidence="11">
    <location>
        <begin position="82"/>
        <end position="250"/>
    </location>
</feature>
<evidence type="ECO:0000256" key="4">
    <source>
        <dbReference type="ARBA" id="ARBA00022695"/>
    </source>
</evidence>
<keyword evidence="4" id="KW-0548">Nucleotidyltransferase</keyword>
<dbReference type="GO" id="GO:0003677">
    <property type="term" value="F:DNA binding"/>
    <property type="evidence" value="ECO:0007669"/>
    <property type="project" value="UniProtKB-KW"/>
</dbReference>
<proteinExistence type="inferred from homology"/>
<keyword evidence="8" id="KW-0804">Transcription</keyword>
<keyword evidence="7" id="KW-0238">DNA-binding</keyword>
<evidence type="ECO:0000256" key="9">
    <source>
        <dbReference type="SAM" id="Coils"/>
    </source>
</evidence>
<evidence type="ECO:0000256" key="2">
    <source>
        <dbReference type="ARBA" id="ARBA00022478"/>
    </source>
</evidence>
<feature type="domain" description="RNA polymerase sigma factor 54 DNA-binding" evidence="10">
    <location>
        <begin position="269"/>
        <end position="412"/>
    </location>
</feature>
<keyword evidence="2" id="KW-0240">DNA-directed RNA polymerase</keyword>
<dbReference type="GO" id="GO:0016779">
    <property type="term" value="F:nucleotidyltransferase activity"/>
    <property type="evidence" value="ECO:0007669"/>
    <property type="project" value="UniProtKB-KW"/>
</dbReference>
<dbReference type="PANTHER" id="PTHR32248:SF4">
    <property type="entry name" value="RNA POLYMERASE SIGMA-54 FACTOR"/>
    <property type="match status" value="1"/>
</dbReference>
<organism evidence="12 13">
    <name type="scientific">candidate division WOR-3 bacterium</name>
    <dbReference type="NCBI Taxonomy" id="2052148"/>
    <lineage>
        <taxon>Bacteria</taxon>
        <taxon>Bacteria division WOR-3</taxon>
    </lineage>
</organism>
<dbReference type="InterPro" id="IPR000394">
    <property type="entry name" value="RNA_pol_sigma_54"/>
</dbReference>
<sequence length="419" mass="48262">MRSELKGELQLILTPRLIHYLTVLQLPILDLVQTLKQEIQTNPALEEIEAESEEETGEEIEDIFGELDLYLPESREEETNIFENVPAPPENIFSHLDRQIRARFRGEELRIALALLYDLDHEGMLHTPEEELAAKLGVETRLVAEIRARLKQLDPVGCFSYNSIEALKAQLEADGYGPDSPEYQALNSLSGEEVDPEILKKLSKYHPKPGLKYSKDLPQYVIPDIIVTWHGDDLIGFHNDDPIPRVRLRRELIDIIKAPNAFTKEEVRFAREKLRAAKNLLVAIAERNQTLNRLAQLLVETQKEYFLKGEDFIKPLTMRYVAENLNLSVSTISRAVSGKYLESPRGIMPLKKFFISGQVDEKRSRILKRIEELLRQEDRKRPLSDAEIARILSEEGFVISRRTVTKYRQELGYGRKGKR</sequence>
<dbReference type="InterPro" id="IPR038709">
    <property type="entry name" value="RpoN_core-bd_sf"/>
</dbReference>
<dbReference type="InterPro" id="IPR007046">
    <property type="entry name" value="RNA_pol_sigma_54_core-bd"/>
</dbReference>
<dbReference type="Pfam" id="PF04963">
    <property type="entry name" value="Sigma54_CBD"/>
    <property type="match status" value="1"/>
</dbReference>